<protein>
    <recommendedName>
        <fullName evidence="3">PH domain-containing protein</fullName>
    </recommendedName>
</protein>
<evidence type="ECO:0008006" key="3">
    <source>
        <dbReference type="Google" id="ProtNLM"/>
    </source>
</evidence>
<organism evidence="1 2">
    <name type="scientific">Maribacter aquimaris</name>
    <dbReference type="NCBI Taxonomy" id="2737171"/>
    <lineage>
        <taxon>Bacteria</taxon>
        <taxon>Pseudomonadati</taxon>
        <taxon>Bacteroidota</taxon>
        <taxon>Flavobacteriia</taxon>
        <taxon>Flavobacteriales</taxon>
        <taxon>Flavobacteriaceae</taxon>
        <taxon>Maribacter</taxon>
    </lineage>
</organism>
<dbReference type="Proteomes" id="UP001166021">
    <property type="component" value="Unassembled WGS sequence"/>
</dbReference>
<evidence type="ECO:0000313" key="2">
    <source>
        <dbReference type="Proteomes" id="UP001166021"/>
    </source>
</evidence>
<comment type="caution">
    <text evidence="1">The sequence shown here is derived from an EMBL/GenBank/DDBJ whole genome shotgun (WGS) entry which is preliminary data.</text>
</comment>
<dbReference type="EMBL" id="JABTCF010000016">
    <property type="protein sequence ID" value="MBD0779864.1"/>
    <property type="molecule type" value="Genomic_DNA"/>
</dbReference>
<reference evidence="1" key="1">
    <citation type="submission" date="2020-05" db="EMBL/GenBank/DDBJ databases">
        <title>The draft genome sequence of Maribacter sp. ANRC-HE7.</title>
        <authorList>
            <person name="Mu L."/>
        </authorList>
    </citation>
    <scope>NUCLEOTIDE SEQUENCE</scope>
    <source>
        <strain evidence="1">ANRC-HE7</strain>
    </source>
</reference>
<evidence type="ECO:0000313" key="1">
    <source>
        <dbReference type="EMBL" id="MBD0779864.1"/>
    </source>
</evidence>
<dbReference type="InterPro" id="IPR014710">
    <property type="entry name" value="RmlC-like_jellyroll"/>
</dbReference>
<gene>
    <name evidence="1" type="ORF">HPE56_18865</name>
</gene>
<name>A0ABR7V4Z0_9FLAO</name>
<keyword evidence="2" id="KW-1185">Reference proteome</keyword>
<proteinExistence type="predicted"/>
<dbReference type="RefSeq" id="WP_188245298.1">
    <property type="nucleotide sequence ID" value="NZ_JABTCF010000016.1"/>
</dbReference>
<dbReference type="Gene3D" id="2.60.120.10">
    <property type="entry name" value="Jelly Rolls"/>
    <property type="match status" value="1"/>
</dbReference>
<sequence>MGLIEKISNEEPGVHSVLVKDSWQVVKVNYSIDHEVDNLGSLYMNTNSGLAVALLKGRAILIKESGDDHLPFIQTIPMVRGTSYFIPENLGFHIVMKKGSELFRVESPQGSAMEVLKRPLDKKELDIIKRNVIKEFKS</sequence>
<accession>A0ABR7V4Z0</accession>